<dbReference type="PROSITE" id="PS50109">
    <property type="entry name" value="HIS_KIN"/>
    <property type="match status" value="1"/>
</dbReference>
<dbReference type="SUPFAM" id="SSF52172">
    <property type="entry name" value="CheY-like"/>
    <property type="match status" value="1"/>
</dbReference>
<dbReference type="PRINTS" id="PR00344">
    <property type="entry name" value="BCTRLSENSOR"/>
</dbReference>
<keyword evidence="4" id="KW-0808">Transferase</keyword>
<accession>A0A6B3N7V3</accession>
<evidence type="ECO:0000259" key="7">
    <source>
        <dbReference type="PROSITE" id="PS50109"/>
    </source>
</evidence>
<name>A0A6B3N7V3_9CYAN</name>
<evidence type="ECO:0000313" key="9">
    <source>
        <dbReference type="EMBL" id="NER26702.1"/>
    </source>
</evidence>
<dbReference type="SUPFAM" id="SSF55874">
    <property type="entry name" value="ATPase domain of HSP90 chaperone/DNA topoisomerase II/histidine kinase"/>
    <property type="match status" value="1"/>
</dbReference>
<dbReference type="InterPro" id="IPR003594">
    <property type="entry name" value="HATPase_dom"/>
</dbReference>
<evidence type="ECO:0000256" key="6">
    <source>
        <dbReference type="PROSITE-ProRule" id="PRU00169"/>
    </source>
</evidence>
<dbReference type="SMART" id="SM00387">
    <property type="entry name" value="HATPase_c"/>
    <property type="match status" value="1"/>
</dbReference>
<evidence type="ECO:0000256" key="5">
    <source>
        <dbReference type="ARBA" id="ARBA00023012"/>
    </source>
</evidence>
<reference evidence="9" key="1">
    <citation type="submission" date="2019-11" db="EMBL/GenBank/DDBJ databases">
        <title>Genomic insights into an expanded diversity of filamentous marine cyanobacteria reveals the extraordinary biosynthetic potential of Moorea and Okeania.</title>
        <authorList>
            <person name="Ferreira Leao T."/>
            <person name="Wang M."/>
            <person name="Moss N."/>
            <person name="Da Silva R."/>
            <person name="Sanders J."/>
            <person name="Nurk S."/>
            <person name="Gurevich A."/>
            <person name="Humphrey G."/>
            <person name="Reher R."/>
            <person name="Zhu Q."/>
            <person name="Belda-Ferre P."/>
            <person name="Glukhov E."/>
            <person name="Rex R."/>
            <person name="Dorrestein P.C."/>
            <person name="Knight R."/>
            <person name="Pevzner P."/>
            <person name="Gerwick W.H."/>
            <person name="Gerwick L."/>
        </authorList>
    </citation>
    <scope>NUCLEOTIDE SEQUENCE</scope>
    <source>
        <strain evidence="9">SIO1C4</strain>
    </source>
</reference>
<comment type="caution">
    <text evidence="9">The sequence shown here is derived from an EMBL/GenBank/DDBJ whole genome shotgun (WGS) entry which is preliminary data.</text>
</comment>
<dbReference type="EC" id="2.7.13.3" evidence="2"/>
<keyword evidence="4" id="KW-0418">Kinase</keyword>
<proteinExistence type="predicted"/>
<dbReference type="Gene3D" id="3.40.50.2300">
    <property type="match status" value="1"/>
</dbReference>
<dbReference type="AlphaFoldDB" id="A0A6B3N7V3"/>
<dbReference type="InterPro" id="IPR004358">
    <property type="entry name" value="Sig_transdc_His_kin-like_C"/>
</dbReference>
<keyword evidence="3 6" id="KW-0597">Phosphoprotein</keyword>
<dbReference type="PANTHER" id="PTHR43547:SF2">
    <property type="entry name" value="HYBRID SIGNAL TRANSDUCTION HISTIDINE KINASE C"/>
    <property type="match status" value="1"/>
</dbReference>
<evidence type="ECO:0000256" key="4">
    <source>
        <dbReference type="ARBA" id="ARBA00022777"/>
    </source>
</evidence>
<feature type="domain" description="Response regulatory" evidence="8">
    <location>
        <begin position="6"/>
        <end position="122"/>
    </location>
</feature>
<organism evidence="9">
    <name type="scientific">Symploca sp. SIO1C4</name>
    <dbReference type="NCBI Taxonomy" id="2607765"/>
    <lineage>
        <taxon>Bacteria</taxon>
        <taxon>Bacillati</taxon>
        <taxon>Cyanobacteriota</taxon>
        <taxon>Cyanophyceae</taxon>
        <taxon>Coleofasciculales</taxon>
        <taxon>Coleofasciculaceae</taxon>
        <taxon>Symploca</taxon>
    </lineage>
</organism>
<dbReference type="PANTHER" id="PTHR43547">
    <property type="entry name" value="TWO-COMPONENT HISTIDINE KINASE"/>
    <property type="match status" value="1"/>
</dbReference>
<keyword evidence="5" id="KW-0902">Two-component regulatory system</keyword>
<dbReference type="InterPro" id="IPR036890">
    <property type="entry name" value="HATPase_C_sf"/>
</dbReference>
<dbReference type="CDD" id="cd00082">
    <property type="entry name" value="HisKA"/>
    <property type="match status" value="1"/>
</dbReference>
<dbReference type="CDD" id="cd00075">
    <property type="entry name" value="HATPase"/>
    <property type="match status" value="1"/>
</dbReference>
<feature type="modified residue" description="4-aspartylphosphate" evidence="6">
    <location>
        <position position="55"/>
    </location>
</feature>
<dbReference type="Pfam" id="PF00512">
    <property type="entry name" value="HisKA"/>
    <property type="match status" value="1"/>
</dbReference>
<dbReference type="EMBL" id="JAAHFQ010000044">
    <property type="protein sequence ID" value="NER26702.1"/>
    <property type="molecule type" value="Genomic_DNA"/>
</dbReference>
<evidence type="ECO:0000256" key="3">
    <source>
        <dbReference type="ARBA" id="ARBA00022553"/>
    </source>
</evidence>
<dbReference type="InterPro" id="IPR005467">
    <property type="entry name" value="His_kinase_dom"/>
</dbReference>
<dbReference type="Pfam" id="PF02518">
    <property type="entry name" value="HATPase_c"/>
    <property type="match status" value="1"/>
</dbReference>
<feature type="domain" description="Histidine kinase" evidence="7">
    <location>
        <begin position="144"/>
        <end position="357"/>
    </location>
</feature>
<dbReference type="SMART" id="SM00448">
    <property type="entry name" value="REC"/>
    <property type="match status" value="1"/>
</dbReference>
<evidence type="ECO:0000256" key="1">
    <source>
        <dbReference type="ARBA" id="ARBA00000085"/>
    </source>
</evidence>
<protein>
    <recommendedName>
        <fullName evidence="2">histidine kinase</fullName>
        <ecNumber evidence="2">2.7.13.3</ecNumber>
    </recommendedName>
</protein>
<dbReference type="Gene3D" id="3.30.565.10">
    <property type="entry name" value="Histidine kinase-like ATPase, C-terminal domain"/>
    <property type="match status" value="1"/>
</dbReference>
<sequence length="357" mass="39925">MDSKSSVLVVDDEPNGFEVIEALLFREGYNLSYSASGLEALKVLDEVKPDVILLDVMMPEFDGIETCIRIKSNQGWCHIPIIMVTALNSKEDLAQCLDAGADDFIGKPITGLELKARVRSMLRIKKQHDSLQATLKLREDMSHMIVHDLRNPLASIVMSCEILQQTQLQEKQLRKAEQIFKSAQRLQSLADDLLMMAKLESGKINIKRDLVNLNELEQEVVSDFLSIAQQKNIELVSHLPESGNTIPLDLNLFRRVFDNLISNAIKFSPSDSQITLQVDYPRDTKTQAIIRIADAGPGIHQHLRKSIFDKYEVGNLMAGVSQIGLGLAFCKMAVEAHGGRIFVEDNQPRGSVFTVEI</sequence>
<evidence type="ECO:0000256" key="2">
    <source>
        <dbReference type="ARBA" id="ARBA00012438"/>
    </source>
</evidence>
<gene>
    <name evidence="9" type="ORF">F6J89_03505</name>
</gene>
<dbReference type="Gene3D" id="1.10.287.130">
    <property type="match status" value="1"/>
</dbReference>
<dbReference type="InterPro" id="IPR003661">
    <property type="entry name" value="HisK_dim/P_dom"/>
</dbReference>
<dbReference type="SMART" id="SM00388">
    <property type="entry name" value="HisKA"/>
    <property type="match status" value="1"/>
</dbReference>
<dbReference type="GO" id="GO:0000155">
    <property type="term" value="F:phosphorelay sensor kinase activity"/>
    <property type="evidence" value="ECO:0007669"/>
    <property type="project" value="InterPro"/>
</dbReference>
<dbReference type="Pfam" id="PF00072">
    <property type="entry name" value="Response_reg"/>
    <property type="match status" value="1"/>
</dbReference>
<dbReference type="PROSITE" id="PS50110">
    <property type="entry name" value="RESPONSE_REGULATORY"/>
    <property type="match status" value="1"/>
</dbReference>
<evidence type="ECO:0000259" key="8">
    <source>
        <dbReference type="PROSITE" id="PS50110"/>
    </source>
</evidence>
<dbReference type="InterPro" id="IPR011006">
    <property type="entry name" value="CheY-like_superfamily"/>
</dbReference>
<comment type="catalytic activity">
    <reaction evidence="1">
        <text>ATP + protein L-histidine = ADP + protein N-phospho-L-histidine.</text>
        <dbReference type="EC" id="2.7.13.3"/>
    </reaction>
</comment>
<dbReference type="InterPro" id="IPR001789">
    <property type="entry name" value="Sig_transdc_resp-reg_receiver"/>
</dbReference>